<evidence type="ECO:0000256" key="3">
    <source>
        <dbReference type="ARBA" id="ARBA00022729"/>
    </source>
</evidence>
<reference evidence="6 7" key="1">
    <citation type="submission" date="2019-11" db="EMBL/GenBank/DDBJ databases">
        <title>Escherichia alba sp. nov. isolated from the gut of plastic-eating superworms Zophobas atratus.</title>
        <authorList>
            <person name="Yang Y."/>
        </authorList>
    </citation>
    <scope>NUCLEOTIDE SEQUENCE [LARGE SCALE GENOMIC DNA]</scope>
    <source>
        <strain evidence="7">BIT-B35</strain>
    </source>
</reference>
<dbReference type="InterPro" id="IPR050682">
    <property type="entry name" value="ModA/WtpA"/>
</dbReference>
<accession>A0A6L6IKA3</accession>
<dbReference type="PANTHER" id="PTHR30632">
    <property type="entry name" value="MOLYBDATE-BINDING PERIPLASMIC PROTEIN"/>
    <property type="match status" value="1"/>
</dbReference>
<feature type="signal peptide" evidence="5">
    <location>
        <begin position="1"/>
        <end position="21"/>
    </location>
</feature>
<keyword evidence="2 4" id="KW-0479">Metal-binding</keyword>
<dbReference type="SUPFAM" id="SSF53850">
    <property type="entry name" value="Periplasmic binding protein-like II"/>
    <property type="match status" value="1"/>
</dbReference>
<keyword evidence="3 5" id="KW-0732">Signal</keyword>
<dbReference type="GO" id="GO:0015689">
    <property type="term" value="P:molybdate ion transport"/>
    <property type="evidence" value="ECO:0007669"/>
    <property type="project" value="InterPro"/>
</dbReference>
<dbReference type="AlphaFoldDB" id="A0A6L6IKA3"/>
<name>A0A6L6IKA3_9ENTR</name>
<organism evidence="6 7">
    <name type="scientific">Intestinirhabdus alba</name>
    <dbReference type="NCBI Taxonomy" id="2899544"/>
    <lineage>
        <taxon>Bacteria</taxon>
        <taxon>Pseudomonadati</taxon>
        <taxon>Pseudomonadota</taxon>
        <taxon>Gammaproteobacteria</taxon>
        <taxon>Enterobacterales</taxon>
        <taxon>Enterobacteriaceae</taxon>
        <taxon>Intestinirhabdus</taxon>
    </lineage>
</organism>
<feature type="binding site" evidence="4">
    <location>
        <position position="165"/>
    </location>
    <ligand>
        <name>molybdate</name>
        <dbReference type="ChEBI" id="CHEBI:36264"/>
    </ligand>
</feature>
<dbReference type="InterPro" id="IPR005950">
    <property type="entry name" value="ModA"/>
</dbReference>
<comment type="caution">
    <text evidence="6">The sequence shown here is derived from an EMBL/GenBank/DDBJ whole genome shotgun (WGS) entry which is preliminary data.</text>
</comment>
<dbReference type="NCBIfam" id="TIGR01256">
    <property type="entry name" value="modA"/>
    <property type="match status" value="1"/>
</dbReference>
<gene>
    <name evidence="6" type="primary">modA</name>
    <name evidence="6" type="ORF">GJV78_02460</name>
</gene>
<keyword evidence="4" id="KW-0500">Molybdenum</keyword>
<dbReference type="PANTHER" id="PTHR30632:SF17">
    <property type="entry name" value="MOLYBDATE-BINDING PROTEIN MODA"/>
    <property type="match status" value="1"/>
</dbReference>
<evidence type="ECO:0000256" key="2">
    <source>
        <dbReference type="ARBA" id="ARBA00022723"/>
    </source>
</evidence>
<comment type="similarity">
    <text evidence="1">Belongs to the bacterial solute-binding protein ModA family.</text>
</comment>
<evidence type="ECO:0000256" key="1">
    <source>
        <dbReference type="ARBA" id="ARBA00009175"/>
    </source>
</evidence>
<evidence type="ECO:0000313" key="6">
    <source>
        <dbReference type="EMBL" id="MTH45143.1"/>
    </source>
</evidence>
<evidence type="ECO:0000256" key="4">
    <source>
        <dbReference type="PIRSR" id="PIRSR004846-1"/>
    </source>
</evidence>
<dbReference type="RefSeq" id="WP_155106828.1">
    <property type="nucleotide sequence ID" value="NZ_WMJZ01000002.1"/>
</dbReference>
<evidence type="ECO:0000313" key="7">
    <source>
        <dbReference type="Proteomes" id="UP000477739"/>
    </source>
</evidence>
<dbReference type="GO" id="GO:0030973">
    <property type="term" value="F:molybdate ion binding"/>
    <property type="evidence" value="ECO:0007669"/>
    <property type="project" value="TreeGrafter"/>
</dbReference>
<protein>
    <submittedName>
        <fullName evidence="6">Molybdate ABC transporter substrate-binding protein</fullName>
    </submittedName>
</protein>
<dbReference type="Pfam" id="PF13531">
    <property type="entry name" value="SBP_bac_11"/>
    <property type="match status" value="1"/>
</dbReference>
<feature type="binding site" evidence="4">
    <location>
        <position position="58"/>
    </location>
    <ligand>
        <name>molybdate</name>
        <dbReference type="ChEBI" id="CHEBI:36264"/>
    </ligand>
</feature>
<feature type="chain" id="PRO_5027004688" evidence="5">
    <location>
        <begin position="22"/>
        <end position="248"/>
    </location>
</feature>
<dbReference type="GO" id="GO:0030288">
    <property type="term" value="C:outer membrane-bounded periplasmic space"/>
    <property type="evidence" value="ECO:0007669"/>
    <property type="project" value="TreeGrafter"/>
</dbReference>
<proteinExistence type="inferred from homology"/>
<dbReference type="GO" id="GO:0046872">
    <property type="term" value="F:metal ion binding"/>
    <property type="evidence" value="ECO:0007669"/>
    <property type="project" value="UniProtKB-KW"/>
</dbReference>
<dbReference type="PIRSF" id="PIRSF004846">
    <property type="entry name" value="ModA"/>
    <property type="match status" value="1"/>
</dbReference>
<dbReference type="Proteomes" id="UP000477739">
    <property type="component" value="Unassembled WGS sequence"/>
</dbReference>
<keyword evidence="7" id="KW-1185">Reference proteome</keyword>
<dbReference type="Gene3D" id="3.40.190.10">
    <property type="entry name" value="Periplasmic binding protein-like II"/>
    <property type="match status" value="2"/>
</dbReference>
<sequence length="248" mass="26252">MIPVKSLLTGLLLCCSLFAAAADLHLYAGAGLRAPVDEIIARFEKETGHRVTVEYGGSGQILTRVQLTRRGDLFLPGSADYVDKLSAEGLVSAAFPLVLHTPVMAVRKDKAAGITTFAQLAESQLKLGMGDPKAIALGKSGEKLLALTGYGESLREKVVVRTATIKQLVVYLLNGDVDAAVIGRTDAVNNSDTLVILPTPAGTPQEIATLALLQSSQHPEEARLLADYFAAAPAIKVFTDRGYLPVSK</sequence>
<dbReference type="OrthoDB" id="9785015at2"/>
<dbReference type="EMBL" id="WMJZ01000002">
    <property type="protein sequence ID" value="MTH45143.1"/>
    <property type="molecule type" value="Genomic_DNA"/>
</dbReference>
<evidence type="ECO:0000256" key="5">
    <source>
        <dbReference type="SAM" id="SignalP"/>
    </source>
</evidence>